<dbReference type="AlphaFoldDB" id="A0A2T0TCE8"/>
<proteinExistence type="predicted"/>
<dbReference type="InterPro" id="IPR034768">
    <property type="entry name" value="4FE4S_WBL"/>
</dbReference>
<evidence type="ECO:0000259" key="1">
    <source>
        <dbReference type="PROSITE" id="PS51674"/>
    </source>
</evidence>
<dbReference type="Proteomes" id="UP000239494">
    <property type="component" value="Unassembled WGS sequence"/>
</dbReference>
<reference evidence="2 3" key="1">
    <citation type="submission" date="2018-03" db="EMBL/GenBank/DDBJ databases">
        <title>Genomic Encyclopedia of Archaeal and Bacterial Type Strains, Phase II (KMG-II): from individual species to whole genera.</title>
        <authorList>
            <person name="Goeker M."/>
        </authorList>
    </citation>
    <scope>NUCLEOTIDE SEQUENCE [LARGE SCALE GENOMIC DNA]</scope>
    <source>
        <strain evidence="2 3">DSM 44720</strain>
    </source>
</reference>
<dbReference type="Pfam" id="PF02467">
    <property type="entry name" value="Whib"/>
    <property type="match status" value="1"/>
</dbReference>
<evidence type="ECO:0000313" key="3">
    <source>
        <dbReference type="Proteomes" id="UP000239494"/>
    </source>
</evidence>
<protein>
    <submittedName>
        <fullName evidence="2">Transcription factor WhiB</fullName>
    </submittedName>
</protein>
<accession>A0A2T0TCE8</accession>
<dbReference type="PROSITE" id="PS51674">
    <property type="entry name" value="4FE4S_WBL"/>
    <property type="match status" value="1"/>
</dbReference>
<organism evidence="2 3">
    <name type="scientific">Umezawaea tangerina</name>
    <dbReference type="NCBI Taxonomy" id="84725"/>
    <lineage>
        <taxon>Bacteria</taxon>
        <taxon>Bacillati</taxon>
        <taxon>Actinomycetota</taxon>
        <taxon>Actinomycetes</taxon>
        <taxon>Pseudonocardiales</taxon>
        <taxon>Pseudonocardiaceae</taxon>
        <taxon>Umezawaea</taxon>
    </lineage>
</organism>
<sequence length="198" mass="21857">MTALVDPPRSVHYLDAGSAERIPREVPDWHERGACRAFPELDRREVIDASGRVLQPAFNAWHDARPGTAADLAARVICAGCPVRLACAIGALERGERWGIWGGLDYADRKDVAAAFGFPRPGDPPEHGTNSRRVKWGCVCVDCKAAHALYEAERRASSRARRGAALLVVADPPEQALSIGLDLNTYRRRTRRRAGRRR</sequence>
<name>A0A2T0TCE8_9PSEU</name>
<dbReference type="RefSeq" id="WP_211304320.1">
    <property type="nucleotide sequence ID" value="NZ_PVTF01000003.1"/>
</dbReference>
<comment type="caution">
    <text evidence="2">The sequence shown here is derived from an EMBL/GenBank/DDBJ whole genome shotgun (WGS) entry which is preliminary data.</text>
</comment>
<feature type="domain" description="4Fe-4S Wbl-type" evidence="1">
    <location>
        <begin position="34"/>
        <end position="111"/>
    </location>
</feature>
<keyword evidence="3" id="KW-1185">Reference proteome</keyword>
<gene>
    <name evidence="2" type="ORF">CLV43_10354</name>
</gene>
<dbReference type="EMBL" id="PVTF01000003">
    <property type="protein sequence ID" value="PRY43314.1"/>
    <property type="molecule type" value="Genomic_DNA"/>
</dbReference>
<evidence type="ECO:0000313" key="2">
    <source>
        <dbReference type="EMBL" id="PRY43314.1"/>
    </source>
</evidence>